<feature type="compositionally biased region" description="Polar residues" evidence="1">
    <location>
        <begin position="12"/>
        <end position="21"/>
    </location>
</feature>
<dbReference type="EMBL" id="JBHTMK010000007">
    <property type="protein sequence ID" value="MFD1365041.1"/>
    <property type="molecule type" value="Genomic_DNA"/>
</dbReference>
<feature type="region of interest" description="Disordered" evidence="1">
    <location>
        <begin position="1"/>
        <end position="21"/>
    </location>
</feature>
<protein>
    <recommendedName>
        <fullName evidence="4">RNA polymerase sigma-70 region 2 domain-containing protein</fullName>
    </recommendedName>
</protein>
<name>A0ABW4A2X9_9ACTN</name>
<evidence type="ECO:0008006" key="4">
    <source>
        <dbReference type="Google" id="ProtNLM"/>
    </source>
</evidence>
<dbReference type="SUPFAM" id="SSF88946">
    <property type="entry name" value="Sigma2 domain of RNA polymerase sigma factors"/>
    <property type="match status" value="1"/>
</dbReference>
<dbReference type="InterPro" id="IPR013325">
    <property type="entry name" value="RNA_pol_sigma_r2"/>
</dbReference>
<proteinExistence type="predicted"/>
<dbReference type="RefSeq" id="WP_317795226.1">
    <property type="nucleotide sequence ID" value="NZ_AP028461.1"/>
</dbReference>
<dbReference type="Proteomes" id="UP001597183">
    <property type="component" value="Unassembled WGS sequence"/>
</dbReference>
<organism evidence="2 3">
    <name type="scientific">Actinoplanes sichuanensis</name>
    <dbReference type="NCBI Taxonomy" id="512349"/>
    <lineage>
        <taxon>Bacteria</taxon>
        <taxon>Bacillati</taxon>
        <taxon>Actinomycetota</taxon>
        <taxon>Actinomycetes</taxon>
        <taxon>Micromonosporales</taxon>
        <taxon>Micromonosporaceae</taxon>
        <taxon>Actinoplanes</taxon>
    </lineage>
</organism>
<evidence type="ECO:0000256" key="1">
    <source>
        <dbReference type="SAM" id="MobiDB-lite"/>
    </source>
</evidence>
<gene>
    <name evidence="2" type="ORF">ACFQ5G_06755</name>
</gene>
<dbReference type="Gene3D" id="1.10.1740.10">
    <property type="match status" value="1"/>
</dbReference>
<evidence type="ECO:0000313" key="2">
    <source>
        <dbReference type="EMBL" id="MFD1365041.1"/>
    </source>
</evidence>
<accession>A0ABW4A2X9</accession>
<comment type="caution">
    <text evidence="2">The sequence shown here is derived from an EMBL/GenBank/DDBJ whole genome shotgun (WGS) entry which is preliminary data.</text>
</comment>
<evidence type="ECO:0000313" key="3">
    <source>
        <dbReference type="Proteomes" id="UP001597183"/>
    </source>
</evidence>
<reference evidence="3" key="1">
    <citation type="journal article" date="2019" name="Int. J. Syst. Evol. Microbiol.">
        <title>The Global Catalogue of Microorganisms (GCM) 10K type strain sequencing project: providing services to taxonomists for standard genome sequencing and annotation.</title>
        <authorList>
            <consortium name="The Broad Institute Genomics Platform"/>
            <consortium name="The Broad Institute Genome Sequencing Center for Infectious Disease"/>
            <person name="Wu L."/>
            <person name="Ma J."/>
        </authorList>
    </citation>
    <scope>NUCLEOTIDE SEQUENCE [LARGE SCALE GENOMIC DNA]</scope>
    <source>
        <strain evidence="3">CCM 7526</strain>
    </source>
</reference>
<sequence length="150" mass="16218">MTDFGDSPARRTPSTDINGDSSDTMLLEAVSKGSVLAFRALVERTSVAVGAVLAELLSERVWRDEILAATYLEVWWLAGCHVQPDIEATKWIVGIARRRAAETHADPVPDGEGPRTGYAHLEFAALLRGPDSAPPVTVRAAPDRAVMPDR</sequence>
<keyword evidence="3" id="KW-1185">Reference proteome</keyword>